<dbReference type="AlphaFoldDB" id="A0A7W4YE87"/>
<gene>
    <name evidence="3" type="ORF">FHR80_004376</name>
</gene>
<feature type="region of interest" description="Disordered" evidence="1">
    <location>
        <begin position="1"/>
        <end position="35"/>
    </location>
</feature>
<evidence type="ECO:0000256" key="1">
    <source>
        <dbReference type="SAM" id="MobiDB-lite"/>
    </source>
</evidence>
<comment type="caution">
    <text evidence="3">The sequence shown here is derived from an EMBL/GenBank/DDBJ whole genome shotgun (WGS) entry which is preliminary data.</text>
</comment>
<sequence length="208" mass="21193">MSDLTTLMTRATSAAAATPSAATLDDDVSRGRRARRRRTRLVGSGAVGALAVTAAVGASLTSTAPSAAAAELVAYTAEQPAGFTIAEVPEGWHVLSSDPSNLVLADGDDAGADPNSFEGRIVASLVGEESVPSGIDARTFDVDGRDVLVYELLGADGEPDGTLGVFAPEGAGDYLSVQLPPELHWTGDLAARFVEGLDVTASAEHSRG</sequence>
<reference evidence="3 4" key="2">
    <citation type="submission" date="2020-08" db="EMBL/GenBank/DDBJ databases">
        <authorList>
            <person name="Partida-Martinez L."/>
            <person name="Huntemann M."/>
            <person name="Clum A."/>
            <person name="Wang J."/>
            <person name="Palaniappan K."/>
            <person name="Ritter S."/>
            <person name="Chen I.-M."/>
            <person name="Stamatis D."/>
            <person name="Reddy T."/>
            <person name="O'Malley R."/>
            <person name="Daum C."/>
            <person name="Shapiro N."/>
            <person name="Ivanova N."/>
            <person name="Kyrpides N."/>
            <person name="Woyke T."/>
        </authorList>
    </citation>
    <scope>NUCLEOTIDE SEQUENCE [LARGE SCALE GENOMIC DNA]</scope>
    <source>
        <strain evidence="3 4">RAS26</strain>
    </source>
</reference>
<evidence type="ECO:0000313" key="4">
    <source>
        <dbReference type="Proteomes" id="UP000518206"/>
    </source>
</evidence>
<feature type="transmembrane region" description="Helical" evidence="2">
    <location>
        <begin position="41"/>
        <end position="60"/>
    </location>
</feature>
<evidence type="ECO:0000256" key="2">
    <source>
        <dbReference type="SAM" id="Phobius"/>
    </source>
</evidence>
<keyword evidence="2" id="KW-0812">Transmembrane</keyword>
<reference evidence="3 4" key="1">
    <citation type="submission" date="2020-08" db="EMBL/GenBank/DDBJ databases">
        <title>The Agave Microbiome: Exploring the role of microbial communities in plant adaptations to desert environments.</title>
        <authorList>
            <person name="Partida-Martinez L.P."/>
        </authorList>
    </citation>
    <scope>NUCLEOTIDE SEQUENCE [LARGE SCALE GENOMIC DNA]</scope>
    <source>
        <strain evidence="3 4">RAS26</strain>
    </source>
</reference>
<name>A0A7W4YE87_9CELL</name>
<keyword evidence="2" id="KW-0472">Membrane</keyword>
<dbReference type="EMBL" id="JACHVX010000010">
    <property type="protein sequence ID" value="MBB2925432.1"/>
    <property type="molecule type" value="Genomic_DNA"/>
</dbReference>
<dbReference type="RefSeq" id="WP_183298148.1">
    <property type="nucleotide sequence ID" value="NZ_JACHVX010000010.1"/>
</dbReference>
<dbReference type="Proteomes" id="UP000518206">
    <property type="component" value="Unassembled WGS sequence"/>
</dbReference>
<protein>
    <submittedName>
        <fullName evidence="3">Uncharacterized protein</fullName>
    </submittedName>
</protein>
<accession>A0A7W4YE87</accession>
<feature type="compositionally biased region" description="Low complexity" evidence="1">
    <location>
        <begin position="1"/>
        <end position="23"/>
    </location>
</feature>
<evidence type="ECO:0000313" key="3">
    <source>
        <dbReference type="EMBL" id="MBB2925432.1"/>
    </source>
</evidence>
<keyword evidence="2" id="KW-1133">Transmembrane helix</keyword>
<proteinExistence type="predicted"/>
<organism evidence="3 4">
    <name type="scientific">Cellulomonas cellasea</name>
    <dbReference type="NCBI Taxonomy" id="43670"/>
    <lineage>
        <taxon>Bacteria</taxon>
        <taxon>Bacillati</taxon>
        <taxon>Actinomycetota</taxon>
        <taxon>Actinomycetes</taxon>
        <taxon>Micrococcales</taxon>
        <taxon>Cellulomonadaceae</taxon>
        <taxon>Cellulomonas</taxon>
    </lineage>
</organism>